<dbReference type="Pfam" id="PF00702">
    <property type="entry name" value="Hydrolase"/>
    <property type="match status" value="1"/>
</dbReference>
<dbReference type="Proteomes" id="UP000242705">
    <property type="component" value="Unassembled WGS sequence"/>
</dbReference>
<dbReference type="SFLD" id="SFLDG01129">
    <property type="entry name" value="C1.5:_HAD__Beta-PGM__Phosphata"/>
    <property type="match status" value="1"/>
</dbReference>
<dbReference type="NCBIfam" id="TIGR01549">
    <property type="entry name" value="HAD-SF-IA-v1"/>
    <property type="match status" value="1"/>
</dbReference>
<dbReference type="InterPro" id="IPR006439">
    <property type="entry name" value="HAD-SF_hydro_IA"/>
</dbReference>
<dbReference type="InterPro" id="IPR036412">
    <property type="entry name" value="HAD-like_sf"/>
</dbReference>
<evidence type="ECO:0008006" key="3">
    <source>
        <dbReference type="Google" id="ProtNLM"/>
    </source>
</evidence>
<dbReference type="Gene3D" id="3.40.50.1000">
    <property type="entry name" value="HAD superfamily/HAD-like"/>
    <property type="match status" value="1"/>
</dbReference>
<dbReference type="PRINTS" id="PR00413">
    <property type="entry name" value="HADHALOGNASE"/>
</dbReference>
<organism evidence="1 2">
    <name type="scientific">Sulfobacillus thermosulfidooxidans</name>
    <dbReference type="NCBI Taxonomy" id="28034"/>
    <lineage>
        <taxon>Bacteria</taxon>
        <taxon>Bacillati</taxon>
        <taxon>Bacillota</taxon>
        <taxon>Clostridia</taxon>
        <taxon>Eubacteriales</taxon>
        <taxon>Clostridiales Family XVII. Incertae Sedis</taxon>
        <taxon>Sulfobacillus</taxon>
    </lineage>
</organism>
<accession>A0A2T2X268</accession>
<dbReference type="Gene3D" id="1.20.120.710">
    <property type="entry name" value="Haloacid dehalogenase hydrolase-like domain"/>
    <property type="match status" value="1"/>
</dbReference>
<evidence type="ECO:0000313" key="2">
    <source>
        <dbReference type="Proteomes" id="UP000242705"/>
    </source>
</evidence>
<dbReference type="PANTHER" id="PTHR47478:SF1">
    <property type="entry name" value="PYRIMIDINE 5'-NUCLEOTIDASE YJJG"/>
    <property type="match status" value="1"/>
</dbReference>
<dbReference type="SUPFAM" id="SSF56784">
    <property type="entry name" value="HAD-like"/>
    <property type="match status" value="1"/>
</dbReference>
<proteinExistence type="predicted"/>
<dbReference type="AlphaFoldDB" id="A0A2T2X268"/>
<dbReference type="SFLD" id="SFLDS00003">
    <property type="entry name" value="Haloacid_Dehalogenase"/>
    <property type="match status" value="1"/>
</dbReference>
<dbReference type="PANTHER" id="PTHR47478">
    <property type="match status" value="1"/>
</dbReference>
<gene>
    <name evidence="1" type="ORF">C7B47_05380</name>
</gene>
<dbReference type="EMBL" id="PXYX01000006">
    <property type="protein sequence ID" value="PSR28590.1"/>
    <property type="molecule type" value="Genomic_DNA"/>
</dbReference>
<evidence type="ECO:0000313" key="1">
    <source>
        <dbReference type="EMBL" id="PSR28590.1"/>
    </source>
</evidence>
<dbReference type="InterPro" id="IPR052550">
    <property type="entry name" value="Pyrimidine_5'-ntase_YjjG"/>
</dbReference>
<dbReference type="InterPro" id="IPR023214">
    <property type="entry name" value="HAD_sf"/>
</dbReference>
<name>A0A2T2X268_SULTH</name>
<sequence length="253" mass="28963">MDKVSASIMMRGYKCMARPKAILFDLDNTLYDFTATWTQATYPLVQELIETHHKEEIPVPELWGIFERINRVIFSHVDHGHLPGRLGRQLRWELLGAVLNIPIDPHEMNSRHLDAMMFCIPFEEASLVIPTLARSYPLGIVTNGPEDLLNRRLKAIGLDSYFPDQCRISAERAGFFKPHPEIFQKALTALGVDPQDALYIGDSWEYDVLGAYNADIPCLWFNPHHHPCPAPQMVLQEIHNLSDLLHSHWIPLP</sequence>
<reference evidence="1 2" key="1">
    <citation type="journal article" date="2014" name="BMC Genomics">
        <title>Comparison of environmental and isolate Sulfobacillus genomes reveals diverse carbon, sulfur, nitrogen, and hydrogen metabolisms.</title>
        <authorList>
            <person name="Justice N.B."/>
            <person name="Norman A."/>
            <person name="Brown C.T."/>
            <person name="Singh A."/>
            <person name="Thomas B.C."/>
            <person name="Banfield J.F."/>
        </authorList>
    </citation>
    <scope>NUCLEOTIDE SEQUENCE [LARGE SCALE GENOMIC DNA]</scope>
    <source>
        <strain evidence="1">AMDSBA5</strain>
    </source>
</reference>
<protein>
    <recommendedName>
        <fullName evidence="3">HAD family hydrolase</fullName>
    </recommendedName>
</protein>
<comment type="caution">
    <text evidence="1">The sequence shown here is derived from an EMBL/GenBank/DDBJ whole genome shotgun (WGS) entry which is preliminary data.</text>
</comment>